<gene>
    <name evidence="18" type="ORF">POM88_037680</name>
</gene>
<dbReference type="InterPro" id="IPR020834">
    <property type="entry name" value="LipOase_CS"/>
</dbReference>
<dbReference type="FunFam" id="1.20.245.10:FF:000002">
    <property type="entry name" value="Lipoxygenase"/>
    <property type="match status" value="1"/>
</dbReference>
<evidence type="ECO:0000256" key="14">
    <source>
        <dbReference type="RuleBase" id="RU003975"/>
    </source>
</evidence>
<protein>
    <recommendedName>
        <fullName evidence="14">Lipoxygenase</fullName>
        <ecNumber evidence="14">1.13.11.-</ecNumber>
    </recommendedName>
</protein>
<dbReference type="PRINTS" id="PR00087">
    <property type="entry name" value="LIPOXYGENASE"/>
</dbReference>
<dbReference type="GO" id="GO:0016702">
    <property type="term" value="F:oxidoreductase activity, acting on single donors with incorporation of molecular oxygen, incorporation of two atoms of oxygen"/>
    <property type="evidence" value="ECO:0007669"/>
    <property type="project" value="InterPro"/>
</dbReference>
<evidence type="ECO:0000256" key="9">
    <source>
        <dbReference type="ARBA" id="ARBA00023004"/>
    </source>
</evidence>
<sequence>MLKPQLALNQQSSSSFSGKDLSIWHIMPFASSPLTPLSDQINRKICYSSNKSHTGVLEYFVRATVVNPATTNSVTPDDVDPVWNNIKVTATIIVQAHGTGVLNYLSKLSPVKSGIISVELVAAKNYPDGKRKSTIQQNAEEGEAGYTCTFNVGNEFGEIGGVILRNRNREEIYVKDIYLDAVPGSRIAFNCESWLQPDTERIFFTNKSYIPSQTPSGLIDYRKSELSALRGNHDIGEPKCGDRIYDYDVYNDLGDPDKSEDLKRKVLGGNPTYPYPRRCRTGRPRSKKDNLSESRRKRKLYVPRDEYFSEVRLSSFNSAKQNAFVPAMENILIKEDGRGFSSFREIDLLFDEKDDLSTEFNKTPSKFLPNLGSFLNFRTPELLERDKFAWMKDEEFGRQTLAGVNPCTIQLIKEWPLKSNLAHEYYGQPESAITKDLVESMMAEHMTVEKAIEEKRLFVIDYHDLMLPFVDKVRNIEGTNLYGSRALFFRTTSDTLKPMAIELVRPPCKGKPQWKEAYTPSSHGTSGWLWMLAKAQFLALDSGYHQLISHWLRTHCVVEPYVIATNRQLSAMHPIYRLLKPHFRDTMEINAVARDVLVNSGGIIEKTFSPGKYSMEMSSVAYRELWRFDQEGLPADLIRRGMAEEDRTSDTGVKLTIEDYPYASDGILLWTIIKKWVNAYVSHYYPDESYIEFDYEIKNWWTEIRTIGHGDKKDETWWPKLQTPEDLTGILTTMIWISSGHHAAVNFGQYDYAAYFPNRPTISRTKMPTEDPTDKSWDDFLSRPEDTILSCFPTCNQACMVVATLDVLSQQSEDEQYIGQKPEPSWAENAVIKAEFELFRERLKEVNKIIDERNRTLKNRSGAGVIPYTLLKTTTKDKITGKGVPNSITI</sequence>
<dbReference type="Gene3D" id="3.10.450.60">
    <property type="match status" value="1"/>
</dbReference>
<dbReference type="GO" id="GO:0031408">
    <property type="term" value="P:oxylipin biosynthetic process"/>
    <property type="evidence" value="ECO:0007669"/>
    <property type="project" value="UniProtKB-UniRule"/>
</dbReference>
<dbReference type="InterPro" id="IPR036226">
    <property type="entry name" value="LipOase_C_sf"/>
</dbReference>
<evidence type="ECO:0000256" key="10">
    <source>
        <dbReference type="ARBA" id="ARBA00023098"/>
    </source>
</evidence>
<dbReference type="InterPro" id="IPR020833">
    <property type="entry name" value="LipOase_Fe_BS"/>
</dbReference>
<dbReference type="SUPFAM" id="SSF49723">
    <property type="entry name" value="Lipase/lipooxygenase domain (PLAT/LH2 domain)"/>
    <property type="match status" value="1"/>
</dbReference>
<keyword evidence="4 13" id="KW-0479">Metal-binding</keyword>
<comment type="similarity">
    <text evidence="2 13">Belongs to the lipoxygenase family.</text>
</comment>
<dbReference type="EC" id="1.13.11.-" evidence="14"/>
<dbReference type="Gene3D" id="4.10.372.10">
    <property type="entry name" value="Lipoxygenase-1, Domain 3"/>
    <property type="match status" value="1"/>
</dbReference>
<dbReference type="InterPro" id="IPR027433">
    <property type="entry name" value="Lipoxygenase_dom_3"/>
</dbReference>
<dbReference type="AlphaFoldDB" id="A0AAD8HRK3"/>
<evidence type="ECO:0000256" key="11">
    <source>
        <dbReference type="ARBA" id="ARBA00023160"/>
    </source>
</evidence>
<evidence type="ECO:0000256" key="8">
    <source>
        <dbReference type="ARBA" id="ARBA00023002"/>
    </source>
</evidence>
<keyword evidence="10" id="KW-0443">Lipid metabolism</keyword>
<reference evidence="18" key="2">
    <citation type="submission" date="2023-05" db="EMBL/GenBank/DDBJ databases">
        <authorList>
            <person name="Schelkunov M.I."/>
        </authorList>
    </citation>
    <scope>NUCLEOTIDE SEQUENCE</scope>
    <source>
        <strain evidence="18">Hsosn_3</strain>
        <tissue evidence="18">Leaf</tissue>
    </source>
</reference>
<dbReference type="PROSITE" id="PS51393">
    <property type="entry name" value="LIPOXYGENASE_3"/>
    <property type="match status" value="1"/>
</dbReference>
<evidence type="ECO:0000256" key="6">
    <source>
        <dbReference type="ARBA" id="ARBA00022832"/>
    </source>
</evidence>
<evidence type="ECO:0000313" key="19">
    <source>
        <dbReference type="Proteomes" id="UP001237642"/>
    </source>
</evidence>
<dbReference type="Pfam" id="PF01477">
    <property type="entry name" value="PLAT"/>
    <property type="match status" value="1"/>
</dbReference>
<dbReference type="PROSITE" id="PS50095">
    <property type="entry name" value="PLAT"/>
    <property type="match status" value="1"/>
</dbReference>
<evidence type="ECO:0000256" key="5">
    <source>
        <dbReference type="ARBA" id="ARBA00022767"/>
    </source>
</evidence>
<dbReference type="PROSITE" id="PS00081">
    <property type="entry name" value="LIPOXYGENASE_2"/>
    <property type="match status" value="1"/>
</dbReference>
<evidence type="ECO:0000256" key="1">
    <source>
        <dbReference type="ARBA" id="ARBA00001962"/>
    </source>
</evidence>
<dbReference type="GO" id="GO:0034440">
    <property type="term" value="P:lipid oxidation"/>
    <property type="evidence" value="ECO:0007669"/>
    <property type="project" value="InterPro"/>
</dbReference>
<dbReference type="Gene3D" id="4.10.375.10">
    <property type="entry name" value="Lipoxygenase-1, Domain 2"/>
    <property type="match status" value="1"/>
</dbReference>
<dbReference type="InterPro" id="IPR001024">
    <property type="entry name" value="PLAT/LH2_dom"/>
</dbReference>
<dbReference type="GO" id="GO:0006633">
    <property type="term" value="P:fatty acid biosynthetic process"/>
    <property type="evidence" value="ECO:0007669"/>
    <property type="project" value="UniProtKB-KW"/>
</dbReference>
<dbReference type="Pfam" id="PF00305">
    <property type="entry name" value="Lipoxygenase"/>
    <property type="match status" value="1"/>
</dbReference>
<keyword evidence="5 14" id="KW-0925">Oxylipin biosynthesis</keyword>
<evidence type="ECO:0000259" key="17">
    <source>
        <dbReference type="PROSITE" id="PS51393"/>
    </source>
</evidence>
<proteinExistence type="inferred from homology"/>
<dbReference type="Gene3D" id="1.20.245.10">
    <property type="entry name" value="Lipoxygenase-1, Domain 5"/>
    <property type="match status" value="1"/>
</dbReference>
<evidence type="ECO:0000256" key="12">
    <source>
        <dbReference type="PROSITE-ProRule" id="PRU00152"/>
    </source>
</evidence>
<dbReference type="InterPro" id="IPR000907">
    <property type="entry name" value="LipOase"/>
</dbReference>
<evidence type="ECO:0000256" key="7">
    <source>
        <dbReference type="ARBA" id="ARBA00022964"/>
    </source>
</evidence>
<dbReference type="InterPro" id="IPR013819">
    <property type="entry name" value="LipOase_C"/>
</dbReference>
<reference evidence="18" key="1">
    <citation type="submission" date="2023-02" db="EMBL/GenBank/DDBJ databases">
        <title>Genome of toxic invasive species Heracleum sosnowskyi carries increased number of genes despite the absence of recent whole-genome duplications.</title>
        <authorList>
            <person name="Schelkunov M."/>
            <person name="Shtratnikova V."/>
            <person name="Makarenko M."/>
            <person name="Klepikova A."/>
            <person name="Omelchenko D."/>
            <person name="Novikova G."/>
            <person name="Obukhova E."/>
            <person name="Bogdanov V."/>
            <person name="Penin A."/>
            <person name="Logacheva M."/>
        </authorList>
    </citation>
    <scope>NUCLEOTIDE SEQUENCE</scope>
    <source>
        <strain evidence="18">Hsosn_3</strain>
        <tissue evidence="18">Leaf</tissue>
    </source>
</reference>
<comment type="caution">
    <text evidence="18">The sequence shown here is derived from an EMBL/GenBank/DDBJ whole genome shotgun (WGS) entry which is preliminary data.</text>
</comment>
<dbReference type="InterPro" id="IPR036392">
    <property type="entry name" value="PLAT/LH2_dom_sf"/>
</dbReference>
<feature type="compositionally biased region" description="Basic residues" evidence="15">
    <location>
        <begin position="277"/>
        <end position="286"/>
    </location>
</feature>
<keyword evidence="7 13" id="KW-0223">Dioxygenase</keyword>
<keyword evidence="11 14" id="KW-0275">Fatty acid biosynthesis</keyword>
<comment type="cofactor">
    <cofactor evidence="1 13">
        <name>Fe cation</name>
        <dbReference type="ChEBI" id="CHEBI:24875"/>
    </cofactor>
</comment>
<comment type="caution">
    <text evidence="12">Lacks conserved residue(s) required for the propagation of feature annotation.</text>
</comment>
<dbReference type="Proteomes" id="UP001237642">
    <property type="component" value="Unassembled WGS sequence"/>
</dbReference>
<feature type="domain" description="PLAT" evidence="16">
    <location>
        <begin position="88"/>
        <end position="209"/>
    </location>
</feature>
<dbReference type="GO" id="GO:0046872">
    <property type="term" value="F:metal ion binding"/>
    <property type="evidence" value="ECO:0007669"/>
    <property type="project" value="UniProtKB-UniRule"/>
</dbReference>
<feature type="domain" description="Lipoxygenase" evidence="17">
    <location>
        <begin position="208"/>
        <end position="890"/>
    </location>
</feature>
<evidence type="ECO:0000256" key="4">
    <source>
        <dbReference type="ARBA" id="ARBA00022723"/>
    </source>
</evidence>
<keyword evidence="3 14" id="KW-0444">Lipid biosynthesis</keyword>
<dbReference type="EMBL" id="JAUIZM010000008">
    <property type="protein sequence ID" value="KAK1371588.1"/>
    <property type="molecule type" value="Genomic_DNA"/>
</dbReference>
<dbReference type="InterPro" id="IPR001246">
    <property type="entry name" value="LipOase_plant"/>
</dbReference>
<dbReference type="SMART" id="SM00308">
    <property type="entry name" value="LH2"/>
    <property type="match status" value="1"/>
</dbReference>
<keyword evidence="9 13" id="KW-0408">Iron</keyword>
<dbReference type="PRINTS" id="PR00468">
    <property type="entry name" value="PLTLPOXGNASE"/>
</dbReference>
<evidence type="ECO:0000313" key="18">
    <source>
        <dbReference type="EMBL" id="KAK1371588.1"/>
    </source>
</evidence>
<keyword evidence="8 13" id="KW-0560">Oxidoreductase</keyword>
<evidence type="ECO:0000256" key="15">
    <source>
        <dbReference type="SAM" id="MobiDB-lite"/>
    </source>
</evidence>
<dbReference type="SUPFAM" id="SSF48484">
    <property type="entry name" value="Lipoxigenase"/>
    <property type="match status" value="1"/>
</dbReference>
<name>A0AAD8HRK3_9APIA</name>
<dbReference type="PANTHER" id="PTHR11771">
    <property type="entry name" value="LIPOXYGENASE"/>
    <property type="match status" value="1"/>
</dbReference>
<evidence type="ECO:0000256" key="3">
    <source>
        <dbReference type="ARBA" id="ARBA00022516"/>
    </source>
</evidence>
<organism evidence="18 19">
    <name type="scientific">Heracleum sosnowskyi</name>
    <dbReference type="NCBI Taxonomy" id="360622"/>
    <lineage>
        <taxon>Eukaryota</taxon>
        <taxon>Viridiplantae</taxon>
        <taxon>Streptophyta</taxon>
        <taxon>Embryophyta</taxon>
        <taxon>Tracheophyta</taxon>
        <taxon>Spermatophyta</taxon>
        <taxon>Magnoliopsida</taxon>
        <taxon>eudicotyledons</taxon>
        <taxon>Gunneridae</taxon>
        <taxon>Pentapetalae</taxon>
        <taxon>asterids</taxon>
        <taxon>campanulids</taxon>
        <taxon>Apiales</taxon>
        <taxon>Apiaceae</taxon>
        <taxon>Apioideae</taxon>
        <taxon>apioid superclade</taxon>
        <taxon>Tordylieae</taxon>
        <taxon>Tordyliinae</taxon>
        <taxon>Heracleum</taxon>
    </lineage>
</organism>
<comment type="pathway">
    <text evidence="14">Lipid metabolism; oxylipin biosynthesis.</text>
</comment>
<keyword evidence="19" id="KW-1185">Reference proteome</keyword>
<evidence type="ECO:0000256" key="13">
    <source>
        <dbReference type="RuleBase" id="RU003974"/>
    </source>
</evidence>
<comment type="function">
    <text evidence="14">Plant lipoxygenase may be involved in a number of diverse aspects of plant physiology including growth and development, pest resistance, and senescence or responses to wounding.</text>
</comment>
<dbReference type="Gene3D" id="2.60.60.20">
    <property type="entry name" value="PLAT/LH2 domain"/>
    <property type="match status" value="1"/>
</dbReference>
<accession>A0AAD8HRK3</accession>
<dbReference type="PROSITE" id="PS00711">
    <property type="entry name" value="LIPOXYGENASE_1"/>
    <property type="match status" value="1"/>
</dbReference>
<keyword evidence="6" id="KW-0276">Fatty acid metabolism</keyword>
<evidence type="ECO:0000259" key="16">
    <source>
        <dbReference type="PROSITE" id="PS50095"/>
    </source>
</evidence>
<feature type="region of interest" description="Disordered" evidence="15">
    <location>
        <begin position="273"/>
        <end position="295"/>
    </location>
</feature>
<evidence type="ECO:0000256" key="2">
    <source>
        <dbReference type="ARBA" id="ARBA00009419"/>
    </source>
</evidence>